<dbReference type="AlphaFoldDB" id="A0A068FQ22"/>
<evidence type="ECO:0000256" key="1">
    <source>
        <dbReference type="ARBA" id="ARBA00005915"/>
    </source>
</evidence>
<keyword evidence="5 10" id="KW-0269">Exonuclease</keyword>
<dbReference type="Pfam" id="PF17768">
    <property type="entry name" value="RecJ_OB"/>
    <property type="match status" value="1"/>
</dbReference>
<dbReference type="InterPro" id="IPR001667">
    <property type="entry name" value="DDH_dom"/>
</dbReference>
<dbReference type="PANTHER" id="PTHR30255">
    <property type="entry name" value="SINGLE-STRANDED-DNA-SPECIFIC EXONUCLEASE RECJ"/>
    <property type="match status" value="1"/>
</dbReference>
<evidence type="ECO:0000259" key="7">
    <source>
        <dbReference type="Pfam" id="PF01368"/>
    </source>
</evidence>
<comment type="similarity">
    <text evidence="1">Belongs to the RecJ family.</text>
</comment>
<dbReference type="NCBIfam" id="TIGR00644">
    <property type="entry name" value="recJ"/>
    <property type="match status" value="1"/>
</dbReference>
<evidence type="ECO:0000256" key="5">
    <source>
        <dbReference type="ARBA" id="ARBA00022839"/>
    </source>
</evidence>
<feature type="domain" description="DDH" evidence="7">
    <location>
        <begin position="103"/>
        <end position="261"/>
    </location>
</feature>
<evidence type="ECO:0000256" key="3">
    <source>
        <dbReference type="ARBA" id="ARBA00022722"/>
    </source>
</evidence>
<dbReference type="SUPFAM" id="SSF64182">
    <property type="entry name" value="DHH phosphoesterases"/>
    <property type="match status" value="1"/>
</dbReference>
<dbReference type="InterPro" id="IPR003156">
    <property type="entry name" value="DHHA1_dom"/>
</dbReference>
<feature type="domain" description="DHHA1" evidence="8">
    <location>
        <begin position="381"/>
        <end position="469"/>
    </location>
</feature>
<dbReference type="GO" id="GO:0006281">
    <property type="term" value="P:DNA repair"/>
    <property type="evidence" value="ECO:0007669"/>
    <property type="project" value="InterPro"/>
</dbReference>
<sequence length="602" mass="62922">MVAAGDPQATSGAVLSVKASLGGQRWVRRLEADDPRPVEIEEATGCPPVLARLLAGRGVGPDQAGKVLQPSLRALMPDPFVLRGMQDAATLLADAVDAGASVGLFGDYDVDGAASCALMARWLKAQGVGVRVHIPDRIGEGYGPNIPAIDALASAEHGLPIDLLITLDCGATSHEALAHARSLGLNVLVLDHHQMRDLGPPVDALVNPNRPDDVSGLGYLCAAGVTFMALVAANRELRARGREVERLPDLLQLLDLVALATIADVVPLVGLNRAFVVKGLMVARSRGNAGLAALMDASRLTGPLAAYHFGFVLGPRINAGGRIGDAAMGARLLMSDDEDEARALAGELDTLNAQRQAIETQAVERAIARVEMADHVPAIIMLRDETWHQGVVGLIAARLKERFHRPSLAFTSGQDGHWTGSARSVAGIDIGRAVHGLVEAGHALKGGGHAMAAGLTLRDDQWQGALEALTISLARAVEDGAGRRCLTIDALLTAGGATMELVEAIEGLDPYGTDFPEPVFVFASHRVAHAAQVGTTHIKVTLADGDGGRLAAIAFRALETPLGKALLAARDGAPLHVAGTLSRNSWQGRDSAQLRIIDAARP</sequence>
<accession>A0A068FQ22</accession>
<dbReference type="InterPro" id="IPR051673">
    <property type="entry name" value="SSDNA_exonuclease_RecJ"/>
</dbReference>
<dbReference type="InterPro" id="IPR038763">
    <property type="entry name" value="DHH_sf"/>
</dbReference>
<proteinExistence type="inferred from homology"/>
<dbReference type="GO" id="GO:0008409">
    <property type="term" value="F:5'-3' exonuclease activity"/>
    <property type="evidence" value="ECO:0007669"/>
    <property type="project" value="InterPro"/>
</dbReference>
<dbReference type="GO" id="GO:0006310">
    <property type="term" value="P:DNA recombination"/>
    <property type="evidence" value="ECO:0007669"/>
    <property type="project" value="InterPro"/>
</dbReference>
<dbReference type="Gene3D" id="3.10.310.30">
    <property type="match status" value="1"/>
</dbReference>
<reference evidence="10" key="1">
    <citation type="submission" date="2014-04" db="EMBL/GenBank/DDBJ databases">
        <authorList>
            <person name="Felczykowska A."/>
            <person name="Dydecka A."/>
            <person name="Bohdanowicz M."/>
            <person name="Gasior T."/>
            <person name="Sobon M."/>
            <person name="Kobos J."/>
            <person name="Bloch S."/>
            <person name="Nejman-Falenczyk B."/>
            <person name="Wegrzyn G."/>
        </authorList>
    </citation>
    <scope>NUCLEOTIDE SEQUENCE</scope>
</reference>
<feature type="domain" description="RecJ OB" evidence="9">
    <location>
        <begin position="488"/>
        <end position="598"/>
    </location>
</feature>
<dbReference type="PANTHER" id="PTHR30255:SF2">
    <property type="entry name" value="SINGLE-STRANDED-DNA-SPECIFIC EXONUCLEASE RECJ"/>
    <property type="match status" value="1"/>
</dbReference>
<evidence type="ECO:0000259" key="9">
    <source>
        <dbReference type="Pfam" id="PF17768"/>
    </source>
</evidence>
<evidence type="ECO:0000256" key="2">
    <source>
        <dbReference type="ARBA" id="ARBA00019841"/>
    </source>
</evidence>
<keyword evidence="6" id="KW-0175">Coiled coil</keyword>
<dbReference type="EMBL" id="KJ769134">
    <property type="protein sequence ID" value="AID69647.1"/>
    <property type="molecule type" value="Genomic_DNA"/>
</dbReference>
<organism evidence="10">
    <name type="scientific">uncultured organism</name>
    <dbReference type="NCBI Taxonomy" id="155900"/>
    <lineage>
        <taxon>unclassified sequences</taxon>
        <taxon>environmental samples</taxon>
    </lineage>
</organism>
<keyword evidence="4" id="KW-0378">Hydrolase</keyword>
<gene>
    <name evidence="10" type="primary">recJ</name>
</gene>
<evidence type="ECO:0000259" key="8">
    <source>
        <dbReference type="Pfam" id="PF02272"/>
    </source>
</evidence>
<dbReference type="Pfam" id="PF01368">
    <property type="entry name" value="DHH"/>
    <property type="match status" value="1"/>
</dbReference>
<evidence type="ECO:0000313" key="10">
    <source>
        <dbReference type="EMBL" id="AID69647.1"/>
    </source>
</evidence>
<keyword evidence="3" id="KW-0540">Nuclease</keyword>
<dbReference type="Pfam" id="PF02272">
    <property type="entry name" value="DHHA1"/>
    <property type="match status" value="1"/>
</dbReference>
<dbReference type="InterPro" id="IPR041122">
    <property type="entry name" value="RecJ_OB"/>
</dbReference>
<dbReference type="GO" id="GO:0003676">
    <property type="term" value="F:nucleic acid binding"/>
    <property type="evidence" value="ECO:0007669"/>
    <property type="project" value="InterPro"/>
</dbReference>
<dbReference type="Gene3D" id="3.90.1640.30">
    <property type="match status" value="1"/>
</dbReference>
<feature type="coiled-coil region" evidence="6">
    <location>
        <begin position="334"/>
        <end position="361"/>
    </location>
</feature>
<dbReference type="InterPro" id="IPR004610">
    <property type="entry name" value="RecJ"/>
</dbReference>
<evidence type="ECO:0000256" key="4">
    <source>
        <dbReference type="ARBA" id="ARBA00022801"/>
    </source>
</evidence>
<protein>
    <recommendedName>
        <fullName evidence="2">Single-stranded-DNA-specific exonuclease RecJ</fullName>
    </recommendedName>
</protein>
<evidence type="ECO:0000256" key="6">
    <source>
        <dbReference type="SAM" id="Coils"/>
    </source>
</evidence>
<name>A0A068FQ22_9ZZZZ</name>